<organism evidence="3 4">
    <name type="scientific">Cloacibacterium rupense</name>
    <dbReference type="NCBI Taxonomy" id="517423"/>
    <lineage>
        <taxon>Bacteria</taxon>
        <taxon>Pseudomonadati</taxon>
        <taxon>Bacteroidota</taxon>
        <taxon>Flavobacteriia</taxon>
        <taxon>Flavobacteriales</taxon>
        <taxon>Weeksellaceae</taxon>
    </lineage>
</organism>
<keyword evidence="4" id="KW-1185">Reference proteome</keyword>
<accession>A0ABQ2NME2</accession>
<protein>
    <recommendedName>
        <fullName evidence="2">DUF6759 domain-containing protein</fullName>
    </recommendedName>
</protein>
<evidence type="ECO:0000256" key="1">
    <source>
        <dbReference type="SAM" id="SignalP"/>
    </source>
</evidence>
<feature type="chain" id="PRO_5046338077" description="DUF6759 domain-containing protein" evidence="1">
    <location>
        <begin position="19"/>
        <end position="175"/>
    </location>
</feature>
<evidence type="ECO:0000313" key="3">
    <source>
        <dbReference type="EMBL" id="GGP05748.1"/>
    </source>
</evidence>
<feature type="domain" description="DUF6759" evidence="2">
    <location>
        <begin position="81"/>
        <end position="171"/>
    </location>
</feature>
<keyword evidence="1" id="KW-0732">Signal</keyword>
<feature type="signal peptide" evidence="1">
    <location>
        <begin position="1"/>
        <end position="18"/>
    </location>
</feature>
<evidence type="ECO:0000259" key="2">
    <source>
        <dbReference type="Pfam" id="PF20545"/>
    </source>
</evidence>
<comment type="caution">
    <text evidence="3">The sequence shown here is derived from an EMBL/GenBank/DDBJ whole genome shotgun (WGS) entry which is preliminary data.</text>
</comment>
<gene>
    <name evidence="3" type="ORF">GCM10010992_23060</name>
</gene>
<dbReference type="Pfam" id="PF20545">
    <property type="entry name" value="DUF6759"/>
    <property type="match status" value="1"/>
</dbReference>
<dbReference type="RefSeq" id="WP_188618278.1">
    <property type="nucleotide sequence ID" value="NZ_BMLV01000005.1"/>
</dbReference>
<name>A0ABQ2NME2_9FLAO</name>
<sequence length="175" mass="19467">MKKITILLLGLITLPVFGQLKADVGDLPSKENKVTAAQAVSYIANNEQSTIETVDIKKFKVSKEDQDAFDLLMSSNNNENSKKPITTEVLNEMLKSDENDQLSLLLVKNNSHCNMVLKIEGKTVYNIPVPAKGQNAIMVEKGIYTLKGNLCELKYEAQKDLNKNILVALTRKNDN</sequence>
<dbReference type="Proteomes" id="UP000620064">
    <property type="component" value="Unassembled WGS sequence"/>
</dbReference>
<reference evidence="4" key="1">
    <citation type="journal article" date="2019" name="Int. J. Syst. Evol. Microbiol.">
        <title>The Global Catalogue of Microorganisms (GCM) 10K type strain sequencing project: providing services to taxonomists for standard genome sequencing and annotation.</title>
        <authorList>
            <consortium name="The Broad Institute Genomics Platform"/>
            <consortium name="The Broad Institute Genome Sequencing Center for Infectious Disease"/>
            <person name="Wu L."/>
            <person name="Ma J."/>
        </authorList>
    </citation>
    <scope>NUCLEOTIDE SEQUENCE [LARGE SCALE GENOMIC DNA]</scope>
    <source>
        <strain evidence="4">CGMCC 1.7656</strain>
    </source>
</reference>
<evidence type="ECO:0000313" key="4">
    <source>
        <dbReference type="Proteomes" id="UP000620064"/>
    </source>
</evidence>
<dbReference type="EMBL" id="BMLV01000005">
    <property type="protein sequence ID" value="GGP05748.1"/>
    <property type="molecule type" value="Genomic_DNA"/>
</dbReference>
<proteinExistence type="predicted"/>
<dbReference type="InterPro" id="IPR046647">
    <property type="entry name" value="DUF6759"/>
</dbReference>